<proteinExistence type="predicted"/>
<protein>
    <submittedName>
        <fullName evidence="2">Uncharacterized protein</fullName>
    </submittedName>
</protein>
<dbReference type="EMBL" id="RDQH01000341">
    <property type="protein sequence ID" value="RXH73815.1"/>
    <property type="molecule type" value="Genomic_DNA"/>
</dbReference>
<dbReference type="AlphaFoldDB" id="A0A498HW99"/>
<name>A0A498HW99_MALDO</name>
<evidence type="ECO:0000256" key="1">
    <source>
        <dbReference type="SAM" id="MobiDB-lite"/>
    </source>
</evidence>
<keyword evidence="3" id="KW-1185">Reference proteome</keyword>
<feature type="compositionally biased region" description="Low complexity" evidence="1">
    <location>
        <begin position="62"/>
        <end position="80"/>
    </location>
</feature>
<evidence type="ECO:0000313" key="2">
    <source>
        <dbReference type="EMBL" id="RXH73815.1"/>
    </source>
</evidence>
<comment type="caution">
    <text evidence="2">The sequence shown here is derived from an EMBL/GenBank/DDBJ whole genome shotgun (WGS) entry which is preliminary data.</text>
</comment>
<feature type="region of interest" description="Disordered" evidence="1">
    <location>
        <begin position="58"/>
        <end position="102"/>
    </location>
</feature>
<organism evidence="2 3">
    <name type="scientific">Malus domestica</name>
    <name type="common">Apple</name>
    <name type="synonym">Pyrus malus</name>
    <dbReference type="NCBI Taxonomy" id="3750"/>
    <lineage>
        <taxon>Eukaryota</taxon>
        <taxon>Viridiplantae</taxon>
        <taxon>Streptophyta</taxon>
        <taxon>Embryophyta</taxon>
        <taxon>Tracheophyta</taxon>
        <taxon>Spermatophyta</taxon>
        <taxon>Magnoliopsida</taxon>
        <taxon>eudicotyledons</taxon>
        <taxon>Gunneridae</taxon>
        <taxon>Pentapetalae</taxon>
        <taxon>rosids</taxon>
        <taxon>fabids</taxon>
        <taxon>Rosales</taxon>
        <taxon>Rosaceae</taxon>
        <taxon>Amygdaloideae</taxon>
        <taxon>Maleae</taxon>
        <taxon>Malus</taxon>
    </lineage>
</organism>
<reference evidence="2 3" key="1">
    <citation type="submission" date="2018-10" db="EMBL/GenBank/DDBJ databases">
        <title>A high-quality apple genome assembly.</title>
        <authorList>
            <person name="Hu J."/>
        </authorList>
    </citation>
    <scope>NUCLEOTIDE SEQUENCE [LARGE SCALE GENOMIC DNA]</scope>
    <source>
        <strain evidence="3">cv. HFTH1</strain>
        <tissue evidence="2">Young leaf</tissue>
    </source>
</reference>
<gene>
    <name evidence="2" type="ORF">DVH24_016637</name>
</gene>
<feature type="compositionally biased region" description="Basic residues" evidence="1">
    <location>
        <begin position="85"/>
        <end position="96"/>
    </location>
</feature>
<evidence type="ECO:0000313" key="3">
    <source>
        <dbReference type="Proteomes" id="UP000290289"/>
    </source>
</evidence>
<sequence>MGQSSQDNPQCSCASLAYTQLEMAQVVAFPPETTLAPVECSLAVSVCNNRRWWSARDQQRFASSATPGSASESPPETSPEIGVCRRGRDRSRRRGSIGRPDLNRIQSVDEPLALGLGLAGAEASGSVAVKREEKDAVEPVVLDHHVVEVLVVGDGDESVEIFAGELVLETNGIVRGVAEGGELGDESGELDIAIDCEDFGVTADVGELVVVGAGLDFAAVAAHELDFVGGGGGGGLVVP</sequence>
<accession>A0A498HW99</accession>
<dbReference type="Proteomes" id="UP000290289">
    <property type="component" value="Chromosome 15"/>
</dbReference>